<dbReference type="InterPro" id="IPR013785">
    <property type="entry name" value="Aldolase_TIM"/>
</dbReference>
<organism evidence="1 2">
    <name type="scientific">Candidatus Accumulibacter aalborgensis</name>
    <dbReference type="NCBI Taxonomy" id="1860102"/>
    <lineage>
        <taxon>Bacteria</taxon>
        <taxon>Pseudomonadati</taxon>
        <taxon>Pseudomonadota</taxon>
        <taxon>Betaproteobacteria</taxon>
        <taxon>Candidatus Accumulibacter</taxon>
    </lineage>
</organism>
<dbReference type="SUPFAM" id="SSF51412">
    <property type="entry name" value="Inosine monophosphate dehydrogenase (IMPDH)"/>
    <property type="match status" value="1"/>
</dbReference>
<name>A0A1A8XJC2_9PROT</name>
<dbReference type="RefSeq" id="WP_342674022.1">
    <property type="nucleotide sequence ID" value="NZ_FLQX01000035.1"/>
</dbReference>
<proteinExistence type="predicted"/>
<accession>A0A1A8XJC2</accession>
<dbReference type="Gene3D" id="3.20.20.70">
    <property type="entry name" value="Aldolase class I"/>
    <property type="match status" value="1"/>
</dbReference>
<protein>
    <submittedName>
        <fullName evidence="1">Uncharacterized protein</fullName>
    </submittedName>
</protein>
<reference evidence="2" key="1">
    <citation type="submission" date="2016-06" db="EMBL/GenBank/DDBJ databases">
        <authorList>
            <person name="McIlroy S.J."/>
            <person name="Karst S.M."/>
            <person name="Albertsen M."/>
        </authorList>
    </citation>
    <scope>NUCLEOTIDE SEQUENCE [LARGE SCALE GENOMIC DNA]</scope>
</reference>
<evidence type="ECO:0000313" key="2">
    <source>
        <dbReference type="Proteomes" id="UP000199169"/>
    </source>
</evidence>
<dbReference type="EMBL" id="FLQX01000035">
    <property type="protein sequence ID" value="SBT04038.1"/>
    <property type="molecule type" value="Genomic_DNA"/>
</dbReference>
<gene>
    <name evidence="1" type="ORF">ACCAA_130025</name>
</gene>
<dbReference type="Proteomes" id="UP000199169">
    <property type="component" value="Unassembled WGS sequence"/>
</dbReference>
<sequence length="135" mass="14677">MPRTPAWPAGAETHRPRACSWGAKILCSATTVELCSEATTSAIHRAALKSEAAHHSAPTNLFTGRPARGIMNRIMRELGPINALAPKFPLANGAIAPLRAKAQPIKTAPLFERRSESRCGYKAKHITENRYVIPK</sequence>
<dbReference type="Pfam" id="PF03060">
    <property type="entry name" value="NMO"/>
    <property type="match status" value="1"/>
</dbReference>
<keyword evidence="2" id="KW-1185">Reference proteome</keyword>
<dbReference type="STRING" id="1860102.ACCAA_130025"/>
<dbReference type="AlphaFoldDB" id="A0A1A8XJC2"/>
<evidence type="ECO:0000313" key="1">
    <source>
        <dbReference type="EMBL" id="SBT04038.1"/>
    </source>
</evidence>